<feature type="compositionally biased region" description="Basic and acidic residues" evidence="2">
    <location>
        <begin position="417"/>
        <end position="436"/>
    </location>
</feature>
<evidence type="ECO:0000256" key="2">
    <source>
        <dbReference type="SAM" id="MobiDB-lite"/>
    </source>
</evidence>
<reference evidence="3" key="1">
    <citation type="submission" date="2023-07" db="EMBL/GenBank/DDBJ databases">
        <title>A chromosome-level genome assembly of Lolium multiflorum.</title>
        <authorList>
            <person name="Chen Y."/>
            <person name="Copetti D."/>
            <person name="Kolliker R."/>
            <person name="Studer B."/>
        </authorList>
    </citation>
    <scope>NUCLEOTIDE SEQUENCE</scope>
    <source>
        <strain evidence="3">02402/16</strain>
        <tissue evidence="3">Leaf</tissue>
    </source>
</reference>
<evidence type="ECO:0008006" key="5">
    <source>
        <dbReference type="Google" id="ProtNLM"/>
    </source>
</evidence>
<evidence type="ECO:0000313" key="4">
    <source>
        <dbReference type="Proteomes" id="UP001231189"/>
    </source>
</evidence>
<protein>
    <recommendedName>
        <fullName evidence="5">Reverse transcriptase Ty1/copia-type domain-containing protein</fullName>
    </recommendedName>
</protein>
<organism evidence="3 4">
    <name type="scientific">Lolium multiflorum</name>
    <name type="common">Italian ryegrass</name>
    <name type="synonym">Lolium perenne subsp. multiflorum</name>
    <dbReference type="NCBI Taxonomy" id="4521"/>
    <lineage>
        <taxon>Eukaryota</taxon>
        <taxon>Viridiplantae</taxon>
        <taxon>Streptophyta</taxon>
        <taxon>Embryophyta</taxon>
        <taxon>Tracheophyta</taxon>
        <taxon>Spermatophyta</taxon>
        <taxon>Magnoliopsida</taxon>
        <taxon>Liliopsida</taxon>
        <taxon>Poales</taxon>
        <taxon>Poaceae</taxon>
        <taxon>BOP clade</taxon>
        <taxon>Pooideae</taxon>
        <taxon>Poodae</taxon>
        <taxon>Poeae</taxon>
        <taxon>Poeae Chloroplast Group 2 (Poeae type)</taxon>
        <taxon>Loliodinae</taxon>
        <taxon>Loliinae</taxon>
        <taxon>Lolium</taxon>
    </lineage>
</organism>
<comment type="caution">
    <text evidence="3">The sequence shown here is derived from an EMBL/GenBank/DDBJ whole genome shotgun (WGS) entry which is preliminary data.</text>
</comment>
<evidence type="ECO:0000313" key="3">
    <source>
        <dbReference type="EMBL" id="KAK1619621.1"/>
    </source>
</evidence>
<sequence>MRMAEAYGRLGALRVKVKGLGCEKYNDGFEMNEEFIKSKVITMIAVKQKDTNLALNLGRNEEKEARVAGLAYSEPGSLFTYDYSKDYSMKSSTPNDICSSFMARITHDDDFDDTSSSMIVGSCIMAREAKIMESPPSLSSILDNETVDQDEEVVLKELFKVRCTLRGDALVKFDFLMDSFKERDDSIEELEYHMKDEKRRFNLLRQELKNERCISQGLKQLVETFELDKVKDQETIERAQLMAQELDASKKELEVAHASLTKDLDHLEKANKLVKDELKKLGENHDLLQDTYKKALGSLNDPIVAKNVASSSTSFTCEHAKLVEEHVRLKEEISLYVETNVYLESLVTKYGLNYYPNDSACEQATILEENARLTKELAKFTTSKNKMGLDDLLSKQRSNNQKYGLGYAPKPYKKNNYKKEKPAQEKNKKVTNDGKAPKGKATSGDRTGPNNHYALFDYYGDVYAKYVGPRMAMLIEGFQVRQLAKGTFISQEKYVKDMLKKFNMTNASPMKTPMPVKGQLGSCDGEKDVDIKTEKLKLGSPEIPEEGSSKKRRAANVGHFQPDVGSDQFLRILFRPTFGRLRIPQDFVRWFGEIPSNIIVTTNTGCN</sequence>
<proteinExistence type="predicted"/>
<dbReference type="AlphaFoldDB" id="A0AAD8RF27"/>
<accession>A0AAD8RF27</accession>
<feature type="region of interest" description="Disordered" evidence="2">
    <location>
        <begin position="400"/>
        <end position="447"/>
    </location>
</feature>
<keyword evidence="4" id="KW-1185">Reference proteome</keyword>
<dbReference type="EMBL" id="JAUUTY010000006">
    <property type="protein sequence ID" value="KAK1619621.1"/>
    <property type="molecule type" value="Genomic_DNA"/>
</dbReference>
<name>A0AAD8RF27_LOLMU</name>
<dbReference type="Proteomes" id="UP001231189">
    <property type="component" value="Unassembled WGS sequence"/>
</dbReference>
<gene>
    <name evidence="3" type="ORF">QYE76_025138</name>
</gene>
<evidence type="ECO:0000256" key="1">
    <source>
        <dbReference type="SAM" id="Coils"/>
    </source>
</evidence>
<keyword evidence="1" id="KW-0175">Coiled coil</keyword>
<feature type="coiled-coil region" evidence="1">
    <location>
        <begin position="236"/>
        <end position="284"/>
    </location>
</feature>